<sequence>MTDVEPKTPNNKRKNSFGNKNSAKKHGNANTPQKNQKVNTPFNNKKSPKGQQNTPQLQKGKGQQNTPHQQKANNTPQKQKTPKSENLLNGNAKVAQKQNEATPNKKVKPFPGTGNLQTLKIKKEKSDSDMETGTVNFTSKKIKKEKEDSSSPNKQTGEEKTKVKHQKIKKEKGERKEGKEGKKRRAVYAQLKDKVRQGDAEALASIREKIQGFAERQQKGDLSKTAKRKLSILQRLQRALEEKVDPAAAAAAKKKNVVAKQTNKPAQNQAPANKKQPKNKQQNKSAPPNKKSKLMVKEESDEEDEDESDDEDAEAEEDSDEGSDEEGEGSDEEDDDDEEEDDESEEDTPQPPPKKEVTSKSKNTVKDSNLPKKEIKIDDLKKKDLLPPKQSVKNKTRYVVFVGNIPYDLKKEDIVEHFQTCGEIRHIRIPTEKKSNKPRGFCYVEVADEESYQKCLSKHHSFMKGRRINVQYTHGGKKKGENEKKVVKAKNLKLQALRKSGKLSGMQASWSHIFDTAH</sequence>
<dbReference type="InterPro" id="IPR035979">
    <property type="entry name" value="RBD_domain_sf"/>
</dbReference>
<feature type="compositionally biased region" description="Basic and acidic residues" evidence="3">
    <location>
        <begin position="171"/>
        <end position="180"/>
    </location>
</feature>
<keyword evidence="6" id="KW-1185">Reference proteome</keyword>
<feature type="region of interest" description="Disordered" evidence="3">
    <location>
        <begin position="1"/>
        <end position="189"/>
    </location>
</feature>
<accession>A0A9P0K666</accession>
<dbReference type="InterPro" id="IPR034228">
    <property type="entry name" value="Nop6_RRM"/>
</dbReference>
<evidence type="ECO:0000259" key="4">
    <source>
        <dbReference type="PROSITE" id="PS50102"/>
    </source>
</evidence>
<comment type="caution">
    <text evidence="5">The sequence shown here is derived from an EMBL/GenBank/DDBJ whole genome shotgun (WGS) entry which is preliminary data.</text>
</comment>
<protein>
    <recommendedName>
        <fullName evidence="4">RRM domain-containing protein</fullName>
    </recommendedName>
</protein>
<feature type="compositionally biased region" description="Low complexity" evidence="3">
    <location>
        <begin position="258"/>
        <end position="289"/>
    </location>
</feature>
<dbReference type="SMART" id="SM00360">
    <property type="entry name" value="RRM"/>
    <property type="match status" value="1"/>
</dbReference>
<name>A0A9P0K666_ACAOB</name>
<feature type="region of interest" description="Disordered" evidence="3">
    <location>
        <begin position="243"/>
        <end position="375"/>
    </location>
</feature>
<dbReference type="PANTHER" id="PTHR23236:SF11">
    <property type="entry name" value="EUKARYOTIC TRANSLATION INITIATION FACTOR 4H"/>
    <property type="match status" value="1"/>
</dbReference>
<proteinExistence type="predicted"/>
<dbReference type="GO" id="GO:0003723">
    <property type="term" value="F:RNA binding"/>
    <property type="evidence" value="ECO:0007669"/>
    <property type="project" value="UniProtKB-UniRule"/>
</dbReference>
<dbReference type="PROSITE" id="PS50102">
    <property type="entry name" value="RRM"/>
    <property type="match status" value="1"/>
</dbReference>
<dbReference type="Pfam" id="PF00076">
    <property type="entry name" value="RRM_1"/>
    <property type="match status" value="1"/>
</dbReference>
<feature type="compositionally biased region" description="Polar residues" evidence="3">
    <location>
        <begin position="28"/>
        <end position="89"/>
    </location>
</feature>
<dbReference type="InterPro" id="IPR012677">
    <property type="entry name" value="Nucleotide-bd_a/b_plait_sf"/>
</dbReference>
<organism evidence="5 6">
    <name type="scientific">Acanthoscelides obtectus</name>
    <name type="common">Bean weevil</name>
    <name type="synonym">Bruchus obtectus</name>
    <dbReference type="NCBI Taxonomy" id="200917"/>
    <lineage>
        <taxon>Eukaryota</taxon>
        <taxon>Metazoa</taxon>
        <taxon>Ecdysozoa</taxon>
        <taxon>Arthropoda</taxon>
        <taxon>Hexapoda</taxon>
        <taxon>Insecta</taxon>
        <taxon>Pterygota</taxon>
        <taxon>Neoptera</taxon>
        <taxon>Endopterygota</taxon>
        <taxon>Coleoptera</taxon>
        <taxon>Polyphaga</taxon>
        <taxon>Cucujiformia</taxon>
        <taxon>Chrysomeloidea</taxon>
        <taxon>Chrysomelidae</taxon>
        <taxon>Bruchinae</taxon>
        <taxon>Bruchini</taxon>
        <taxon>Acanthoscelides</taxon>
    </lineage>
</organism>
<dbReference type="CDD" id="cd12400">
    <property type="entry name" value="RRM_Nop6"/>
    <property type="match status" value="1"/>
</dbReference>
<dbReference type="AlphaFoldDB" id="A0A9P0K666"/>
<feature type="domain" description="RRM" evidence="4">
    <location>
        <begin position="398"/>
        <end position="475"/>
    </location>
</feature>
<evidence type="ECO:0000313" key="5">
    <source>
        <dbReference type="EMBL" id="CAH1966823.1"/>
    </source>
</evidence>
<keyword evidence="1 2" id="KW-0694">RNA-binding</keyword>
<dbReference type="Proteomes" id="UP001152888">
    <property type="component" value="Unassembled WGS sequence"/>
</dbReference>
<dbReference type="SUPFAM" id="SSF54928">
    <property type="entry name" value="RNA-binding domain, RBD"/>
    <property type="match status" value="1"/>
</dbReference>
<evidence type="ECO:0000256" key="1">
    <source>
        <dbReference type="ARBA" id="ARBA00022884"/>
    </source>
</evidence>
<evidence type="ECO:0000256" key="3">
    <source>
        <dbReference type="SAM" id="MobiDB-lite"/>
    </source>
</evidence>
<gene>
    <name evidence="5" type="ORF">ACAOBT_LOCUS7055</name>
</gene>
<evidence type="ECO:0000256" key="2">
    <source>
        <dbReference type="PROSITE-ProRule" id="PRU00176"/>
    </source>
</evidence>
<dbReference type="EMBL" id="CAKOFQ010006738">
    <property type="protein sequence ID" value="CAH1966823.1"/>
    <property type="molecule type" value="Genomic_DNA"/>
</dbReference>
<dbReference type="Gene3D" id="3.30.70.330">
    <property type="match status" value="1"/>
</dbReference>
<evidence type="ECO:0000313" key="6">
    <source>
        <dbReference type="Proteomes" id="UP001152888"/>
    </source>
</evidence>
<dbReference type="InterPro" id="IPR000504">
    <property type="entry name" value="RRM_dom"/>
</dbReference>
<reference evidence="5" key="1">
    <citation type="submission" date="2022-03" db="EMBL/GenBank/DDBJ databases">
        <authorList>
            <person name="Sayadi A."/>
        </authorList>
    </citation>
    <scope>NUCLEOTIDE SEQUENCE</scope>
</reference>
<dbReference type="PANTHER" id="PTHR23236">
    <property type="entry name" value="EUKARYOTIC TRANSLATION INITIATION FACTOR 4B/4H"/>
    <property type="match status" value="1"/>
</dbReference>
<dbReference type="OrthoDB" id="167718at2759"/>
<feature type="compositionally biased region" description="Acidic residues" evidence="3">
    <location>
        <begin position="299"/>
        <end position="348"/>
    </location>
</feature>